<proteinExistence type="predicted"/>
<gene>
    <name evidence="1" type="ORF">LCGC14_1921170</name>
</gene>
<name>A0A0F9FQL4_9ZZZZ</name>
<accession>A0A0F9FQL4</accession>
<dbReference type="AlphaFoldDB" id="A0A0F9FQL4"/>
<evidence type="ECO:0000313" key="1">
    <source>
        <dbReference type="EMBL" id="KKL88794.1"/>
    </source>
</evidence>
<comment type="caution">
    <text evidence="1">The sequence shown here is derived from an EMBL/GenBank/DDBJ whole genome shotgun (WGS) entry which is preliminary data.</text>
</comment>
<dbReference type="EMBL" id="LAZR01020460">
    <property type="protein sequence ID" value="KKL88794.1"/>
    <property type="molecule type" value="Genomic_DNA"/>
</dbReference>
<reference evidence="1" key="1">
    <citation type="journal article" date="2015" name="Nature">
        <title>Complex archaea that bridge the gap between prokaryotes and eukaryotes.</title>
        <authorList>
            <person name="Spang A."/>
            <person name="Saw J.H."/>
            <person name="Jorgensen S.L."/>
            <person name="Zaremba-Niedzwiedzka K."/>
            <person name="Martijn J."/>
            <person name="Lind A.E."/>
            <person name="van Eijk R."/>
            <person name="Schleper C."/>
            <person name="Guy L."/>
            <person name="Ettema T.J."/>
        </authorList>
    </citation>
    <scope>NUCLEOTIDE SEQUENCE</scope>
</reference>
<organism evidence="1">
    <name type="scientific">marine sediment metagenome</name>
    <dbReference type="NCBI Taxonomy" id="412755"/>
    <lineage>
        <taxon>unclassified sequences</taxon>
        <taxon>metagenomes</taxon>
        <taxon>ecological metagenomes</taxon>
    </lineage>
</organism>
<protein>
    <submittedName>
        <fullName evidence="1">Uncharacterized protein</fullName>
    </submittedName>
</protein>
<sequence length="154" mass="18151">MSASSVDICSLNASDSEAVYAVFTLLFISESDLFHLSYRQWFGKDIPEERMEGFFVNYMFRGIVPFWVTDLLRKAQDKLSHGEFDPADYGVQAPKLTLQNVAMHRRHSRHRRVRLTLHLHANLCRDVRRKYIHTFLYPLNFLLKSTDNQNPLRF</sequence>